<keyword evidence="3" id="KW-1185">Reference proteome</keyword>
<comment type="caution">
    <text evidence="2">The sequence shown here is derived from an EMBL/GenBank/DDBJ whole genome shotgun (WGS) entry which is preliminary data.</text>
</comment>
<name>A0ABP9QTB8_9RHOO</name>
<gene>
    <name evidence="2" type="ORF">GCM10025770_25520</name>
</gene>
<evidence type="ECO:0000256" key="1">
    <source>
        <dbReference type="SAM" id="MobiDB-lite"/>
    </source>
</evidence>
<protein>
    <submittedName>
        <fullName evidence="2">Uncharacterized protein</fullName>
    </submittedName>
</protein>
<dbReference type="Proteomes" id="UP001500547">
    <property type="component" value="Unassembled WGS sequence"/>
</dbReference>
<dbReference type="EMBL" id="BAABLD010000008">
    <property type="protein sequence ID" value="GAA5167222.1"/>
    <property type="molecule type" value="Genomic_DNA"/>
</dbReference>
<reference evidence="3" key="1">
    <citation type="journal article" date="2019" name="Int. J. Syst. Evol. Microbiol.">
        <title>The Global Catalogue of Microorganisms (GCM) 10K type strain sequencing project: providing services to taxonomists for standard genome sequencing and annotation.</title>
        <authorList>
            <consortium name="The Broad Institute Genomics Platform"/>
            <consortium name="The Broad Institute Genome Sequencing Center for Infectious Disease"/>
            <person name="Wu L."/>
            <person name="Ma J."/>
        </authorList>
    </citation>
    <scope>NUCLEOTIDE SEQUENCE [LARGE SCALE GENOMIC DNA]</scope>
    <source>
        <strain evidence="3">JCM 18715</strain>
    </source>
</reference>
<sequence>MPSLSVLALSSRSRHANRAAAWPGFRAARPAAQPGVCPAVPIRSAPAVRPTPSRRGWKLLSLLAGMLLMALATLAGHALRPLGSESQRHSANSLQLEVVDTAGARAFRIQPEQALLVSLNLRHGLSELARIHDEALREAQGLRFDAATQQLHVLTPNGWRRYDARRLQRVADSAPGTSLGDAADVSNVTRKPLIP</sequence>
<proteinExistence type="predicted"/>
<evidence type="ECO:0000313" key="3">
    <source>
        <dbReference type="Proteomes" id="UP001500547"/>
    </source>
</evidence>
<accession>A0ABP9QTB8</accession>
<dbReference type="RefSeq" id="WP_345533368.1">
    <property type="nucleotide sequence ID" value="NZ_BAABLD010000008.1"/>
</dbReference>
<evidence type="ECO:0000313" key="2">
    <source>
        <dbReference type="EMBL" id="GAA5167222.1"/>
    </source>
</evidence>
<organism evidence="2 3">
    <name type="scientific">Viridibacterium curvum</name>
    <dbReference type="NCBI Taxonomy" id="1101404"/>
    <lineage>
        <taxon>Bacteria</taxon>
        <taxon>Pseudomonadati</taxon>
        <taxon>Pseudomonadota</taxon>
        <taxon>Betaproteobacteria</taxon>
        <taxon>Rhodocyclales</taxon>
        <taxon>Rhodocyclaceae</taxon>
        <taxon>Viridibacterium</taxon>
    </lineage>
</organism>
<feature type="region of interest" description="Disordered" evidence="1">
    <location>
        <begin position="173"/>
        <end position="195"/>
    </location>
</feature>